<keyword evidence="3" id="KW-1185">Reference proteome</keyword>
<feature type="transmembrane region" description="Helical" evidence="1">
    <location>
        <begin position="15"/>
        <end position="34"/>
    </location>
</feature>
<dbReference type="InterPro" id="IPR037185">
    <property type="entry name" value="EmrE-like"/>
</dbReference>
<dbReference type="Proteomes" id="UP001606301">
    <property type="component" value="Unassembled WGS sequence"/>
</dbReference>
<evidence type="ECO:0000313" key="2">
    <source>
        <dbReference type="EMBL" id="MFG6439823.1"/>
    </source>
</evidence>
<sequence length="40" mass="4268">MSTLIMGVLILGEPMNLWIVAGTVLVLGGVFLVSRPARSR</sequence>
<evidence type="ECO:0000313" key="3">
    <source>
        <dbReference type="Proteomes" id="UP001606301"/>
    </source>
</evidence>
<accession>A0ABW7FDN6</accession>
<protein>
    <recommendedName>
        <fullName evidence="4">EamA family transporter</fullName>
    </recommendedName>
</protein>
<gene>
    <name evidence="2" type="ORF">ACG0Z3_03945</name>
</gene>
<proteinExistence type="predicted"/>
<comment type="caution">
    <text evidence="2">The sequence shown here is derived from an EMBL/GenBank/DDBJ whole genome shotgun (WGS) entry which is preliminary data.</text>
</comment>
<reference evidence="2 3" key="1">
    <citation type="submission" date="2024-08" db="EMBL/GenBank/DDBJ databases">
        <authorList>
            <person name="Lu H."/>
        </authorList>
    </citation>
    <scope>NUCLEOTIDE SEQUENCE [LARGE SCALE GENOMIC DNA]</scope>
    <source>
        <strain evidence="2 3">LKC17W</strain>
    </source>
</reference>
<organism evidence="2 3">
    <name type="scientific">Pelomonas margarita</name>
    <dbReference type="NCBI Taxonomy" id="3299031"/>
    <lineage>
        <taxon>Bacteria</taxon>
        <taxon>Pseudomonadati</taxon>
        <taxon>Pseudomonadota</taxon>
        <taxon>Betaproteobacteria</taxon>
        <taxon>Burkholderiales</taxon>
        <taxon>Sphaerotilaceae</taxon>
        <taxon>Roseateles</taxon>
    </lineage>
</organism>
<keyword evidence="1" id="KW-0472">Membrane</keyword>
<dbReference type="EMBL" id="JBIGHW010000002">
    <property type="protein sequence ID" value="MFG6439823.1"/>
    <property type="molecule type" value="Genomic_DNA"/>
</dbReference>
<keyword evidence="1" id="KW-0812">Transmembrane</keyword>
<dbReference type="SUPFAM" id="SSF103481">
    <property type="entry name" value="Multidrug resistance efflux transporter EmrE"/>
    <property type="match status" value="1"/>
</dbReference>
<keyword evidence="1" id="KW-1133">Transmembrane helix</keyword>
<name>A0ABW7FDN6_9BURK</name>
<dbReference type="RefSeq" id="WP_394395512.1">
    <property type="nucleotide sequence ID" value="NZ_JBIGHW010000002.1"/>
</dbReference>
<evidence type="ECO:0008006" key="4">
    <source>
        <dbReference type="Google" id="ProtNLM"/>
    </source>
</evidence>
<evidence type="ECO:0000256" key="1">
    <source>
        <dbReference type="SAM" id="Phobius"/>
    </source>
</evidence>